<proteinExistence type="predicted"/>
<dbReference type="GO" id="GO:0000160">
    <property type="term" value="P:phosphorelay signal transduction system"/>
    <property type="evidence" value="ECO:0007669"/>
    <property type="project" value="InterPro"/>
</dbReference>
<evidence type="ECO:0000313" key="3">
    <source>
        <dbReference type="EMBL" id="MCQ8185892.1"/>
    </source>
</evidence>
<feature type="modified residue" description="4-aspartylphosphate" evidence="1">
    <location>
        <position position="66"/>
    </location>
</feature>
<dbReference type="AlphaFoldDB" id="A0A9X2LA71"/>
<dbReference type="SUPFAM" id="SSF52172">
    <property type="entry name" value="CheY-like"/>
    <property type="match status" value="1"/>
</dbReference>
<dbReference type="RefSeq" id="WP_256619789.1">
    <property type="nucleotide sequence ID" value="NZ_JANIBC010000009.1"/>
</dbReference>
<sequence>MGREKENAVLTGSLQGLHVVVAEDDFLIAQHLEDVLVEQGAETTMVTSVGELLTMDLSSAQVAILDKSLSDGDVEMGAARLADAGIPLIYQTGRDAAEMGQKSGAIGVLSKPVNERELLRLLATVKEADAA</sequence>
<organism evidence="3 4">
    <name type="scientific">Parvularcula maris</name>
    <dbReference type="NCBI Taxonomy" id="2965077"/>
    <lineage>
        <taxon>Bacteria</taxon>
        <taxon>Pseudomonadati</taxon>
        <taxon>Pseudomonadota</taxon>
        <taxon>Alphaproteobacteria</taxon>
        <taxon>Parvularculales</taxon>
        <taxon>Parvularculaceae</taxon>
        <taxon>Parvularcula</taxon>
    </lineage>
</organism>
<evidence type="ECO:0000259" key="2">
    <source>
        <dbReference type="PROSITE" id="PS50110"/>
    </source>
</evidence>
<accession>A0A9X2LA71</accession>
<dbReference type="InterPro" id="IPR001789">
    <property type="entry name" value="Sig_transdc_resp-reg_receiver"/>
</dbReference>
<name>A0A9X2LA71_9PROT</name>
<comment type="caution">
    <text evidence="3">The sequence shown here is derived from an EMBL/GenBank/DDBJ whole genome shotgun (WGS) entry which is preliminary data.</text>
</comment>
<dbReference type="SMART" id="SM00448">
    <property type="entry name" value="REC"/>
    <property type="match status" value="1"/>
</dbReference>
<evidence type="ECO:0000256" key="1">
    <source>
        <dbReference type="PROSITE-ProRule" id="PRU00169"/>
    </source>
</evidence>
<dbReference type="InterPro" id="IPR011006">
    <property type="entry name" value="CheY-like_superfamily"/>
</dbReference>
<dbReference type="EMBL" id="JANIBC010000009">
    <property type="protein sequence ID" value="MCQ8185892.1"/>
    <property type="molecule type" value="Genomic_DNA"/>
</dbReference>
<dbReference type="Gene3D" id="3.40.50.2300">
    <property type="match status" value="1"/>
</dbReference>
<dbReference type="Proteomes" id="UP001142610">
    <property type="component" value="Unassembled WGS sequence"/>
</dbReference>
<gene>
    <name evidence="3" type="ORF">NOG11_10875</name>
</gene>
<dbReference type="PROSITE" id="PS50110">
    <property type="entry name" value="RESPONSE_REGULATORY"/>
    <property type="match status" value="1"/>
</dbReference>
<feature type="domain" description="Response regulatory" evidence="2">
    <location>
        <begin position="18"/>
        <end position="126"/>
    </location>
</feature>
<keyword evidence="1" id="KW-0597">Phosphoprotein</keyword>
<keyword evidence="4" id="KW-1185">Reference proteome</keyword>
<protein>
    <recommendedName>
        <fullName evidence="2">Response regulatory domain-containing protein</fullName>
    </recommendedName>
</protein>
<evidence type="ECO:0000313" key="4">
    <source>
        <dbReference type="Proteomes" id="UP001142610"/>
    </source>
</evidence>
<reference evidence="3" key="1">
    <citation type="submission" date="2022-07" db="EMBL/GenBank/DDBJ databases">
        <title>Parvularcula maris sp. nov., an algicidal bacterium isolated from seawater.</title>
        <authorList>
            <person name="Li F."/>
        </authorList>
    </citation>
    <scope>NUCLEOTIDE SEQUENCE</scope>
    <source>
        <strain evidence="3">BGMRC 0090</strain>
    </source>
</reference>